<dbReference type="Gene3D" id="3.40.50.1240">
    <property type="entry name" value="Phosphoglycerate mutase-like"/>
    <property type="match status" value="1"/>
</dbReference>
<name>A0A937I4T3_9GAMM</name>
<gene>
    <name evidence="1" type="ORF">ISQ63_03035</name>
</gene>
<dbReference type="EMBL" id="JADHQC010000015">
    <property type="protein sequence ID" value="MBL6811843.1"/>
    <property type="molecule type" value="Genomic_DNA"/>
</dbReference>
<dbReference type="SUPFAM" id="SSF53254">
    <property type="entry name" value="Phosphoglycerate mutase-like"/>
    <property type="match status" value="1"/>
</dbReference>
<dbReference type="InterPro" id="IPR013078">
    <property type="entry name" value="His_Pase_superF_clade-1"/>
</dbReference>
<evidence type="ECO:0000313" key="2">
    <source>
        <dbReference type="Proteomes" id="UP000744438"/>
    </source>
</evidence>
<dbReference type="InterPro" id="IPR029033">
    <property type="entry name" value="His_PPase_superfam"/>
</dbReference>
<dbReference type="PANTHER" id="PTHR47623">
    <property type="entry name" value="OS09G0287300 PROTEIN"/>
    <property type="match status" value="1"/>
</dbReference>
<proteinExistence type="predicted"/>
<accession>A0A937I4T3</accession>
<dbReference type="CDD" id="cd07067">
    <property type="entry name" value="HP_PGM_like"/>
    <property type="match status" value="1"/>
</dbReference>
<dbReference type="AlphaFoldDB" id="A0A937I4T3"/>
<organism evidence="1 2">
    <name type="scientific">SAR86 cluster bacterium</name>
    <dbReference type="NCBI Taxonomy" id="2030880"/>
    <lineage>
        <taxon>Bacteria</taxon>
        <taxon>Pseudomonadati</taxon>
        <taxon>Pseudomonadota</taxon>
        <taxon>Gammaproteobacteria</taxon>
        <taxon>SAR86 cluster</taxon>
    </lineage>
</organism>
<dbReference type="Pfam" id="PF00300">
    <property type="entry name" value="His_Phos_1"/>
    <property type="match status" value="1"/>
</dbReference>
<protein>
    <submittedName>
        <fullName evidence="1">Histidine phosphatase family protein</fullName>
    </submittedName>
</protein>
<evidence type="ECO:0000313" key="1">
    <source>
        <dbReference type="EMBL" id="MBL6811843.1"/>
    </source>
</evidence>
<dbReference type="PANTHER" id="PTHR47623:SF1">
    <property type="entry name" value="OS09G0287300 PROTEIN"/>
    <property type="match status" value="1"/>
</dbReference>
<reference evidence="1" key="1">
    <citation type="submission" date="2020-10" db="EMBL/GenBank/DDBJ databases">
        <title>Microbiome of the Black Sea water column analyzed by genome centric metagenomics.</title>
        <authorList>
            <person name="Cabello-Yeves P.J."/>
            <person name="Callieri C."/>
            <person name="Picazo A."/>
            <person name="Mehrshad M."/>
            <person name="Haro-Moreno J.M."/>
            <person name="Roda-Garcia J."/>
            <person name="Dzembekova N."/>
            <person name="Slabakova V."/>
            <person name="Slabakova N."/>
            <person name="Moncheva S."/>
            <person name="Rodriguez-Valera F."/>
        </authorList>
    </citation>
    <scope>NUCLEOTIDE SEQUENCE</scope>
    <source>
        <strain evidence="1">BS307-5m-G49</strain>
    </source>
</reference>
<sequence length="159" mass="18438">MKLFFLRHAKSDWGNPSLKDFDRPLNKRGLRDASLMGEKLHHYFPENLKVISSPAKRTKETLELFFNDYDQNFSIEFDDALYHGDPFDYLKNIFTLSNKEAVIFIGHNPGISETASMFSNRAIYFPTCGCMGFSIEKSSIELNNFHEAIETFYDFPKKA</sequence>
<dbReference type="Proteomes" id="UP000744438">
    <property type="component" value="Unassembled WGS sequence"/>
</dbReference>
<comment type="caution">
    <text evidence="1">The sequence shown here is derived from an EMBL/GenBank/DDBJ whole genome shotgun (WGS) entry which is preliminary data.</text>
</comment>